<comment type="caution">
    <text evidence="2">The sequence shown here is derived from an EMBL/GenBank/DDBJ whole genome shotgun (WGS) entry which is preliminary data.</text>
</comment>
<sequence length="43" mass="5076">MEIRQIGGILMMVVICVNRVVKISWIFRAVKSKKGFRWLKNKV</sequence>
<dbReference type="Proteomes" id="UP000003836">
    <property type="component" value="Unassembled WGS sequence"/>
</dbReference>
<accession>A0ABP2LKP6</accession>
<reference evidence="2 3" key="1">
    <citation type="journal article" date="2012" name="Int. J. Syst. Evol. Microbiol.">
        <title>Vibrio caribbeanicus sp. nov., isolated from the marine sponge Scleritoderma cyanea.</title>
        <authorList>
            <person name="Hoffmann M."/>
            <person name="Monday S.R."/>
            <person name="Allard M.W."/>
            <person name="Strain E.A."/>
            <person name="Whittaker P."/>
            <person name="Naum M."/>
            <person name="McCarthy P.J."/>
            <person name="Lopez J.V."/>
            <person name="Fischer M."/>
            <person name="Brown E.W."/>
        </authorList>
    </citation>
    <scope>NUCLEOTIDE SEQUENCE [LARGE SCALE GENOMIC DNA]</scope>
    <source>
        <strain evidence="2 3">ATCC 19109</strain>
    </source>
</reference>
<evidence type="ECO:0000313" key="3">
    <source>
        <dbReference type="Proteomes" id="UP000003836"/>
    </source>
</evidence>
<dbReference type="EMBL" id="AFWI01000150">
    <property type="protein sequence ID" value="EGU54848.1"/>
    <property type="molecule type" value="Genomic_DNA"/>
</dbReference>
<keyword evidence="1" id="KW-0812">Transmembrane</keyword>
<gene>
    <name evidence="2" type="ORF">VITU9109_06555</name>
</gene>
<feature type="transmembrane region" description="Helical" evidence="1">
    <location>
        <begin position="6"/>
        <end position="27"/>
    </location>
</feature>
<evidence type="ECO:0000256" key="1">
    <source>
        <dbReference type="SAM" id="Phobius"/>
    </source>
</evidence>
<keyword evidence="3" id="KW-1185">Reference proteome</keyword>
<evidence type="ECO:0000313" key="2">
    <source>
        <dbReference type="EMBL" id="EGU54848.1"/>
    </source>
</evidence>
<keyword evidence="1" id="KW-0472">Membrane</keyword>
<organism evidence="2 3">
    <name type="scientific">Vibrio tubiashii ATCC 19109</name>
    <dbReference type="NCBI Taxonomy" id="1051646"/>
    <lineage>
        <taxon>Bacteria</taxon>
        <taxon>Pseudomonadati</taxon>
        <taxon>Pseudomonadota</taxon>
        <taxon>Gammaproteobacteria</taxon>
        <taxon>Vibrionales</taxon>
        <taxon>Vibrionaceae</taxon>
        <taxon>Vibrio</taxon>
        <taxon>Vibrio oreintalis group</taxon>
    </lineage>
</organism>
<protein>
    <submittedName>
        <fullName evidence="2">Uncharacterized protein</fullName>
    </submittedName>
</protein>
<keyword evidence="1" id="KW-1133">Transmembrane helix</keyword>
<proteinExistence type="predicted"/>
<name>A0ABP2LKP6_9VIBR</name>